<dbReference type="KEGG" id="nai:NECAME_03389"/>
<evidence type="ECO:0000313" key="2">
    <source>
        <dbReference type="Proteomes" id="UP000053676"/>
    </source>
</evidence>
<name>W2T541_NECAM</name>
<organism evidence="1 2">
    <name type="scientific">Necator americanus</name>
    <name type="common">Human hookworm</name>
    <dbReference type="NCBI Taxonomy" id="51031"/>
    <lineage>
        <taxon>Eukaryota</taxon>
        <taxon>Metazoa</taxon>
        <taxon>Ecdysozoa</taxon>
        <taxon>Nematoda</taxon>
        <taxon>Chromadorea</taxon>
        <taxon>Rhabditida</taxon>
        <taxon>Rhabditina</taxon>
        <taxon>Rhabditomorpha</taxon>
        <taxon>Strongyloidea</taxon>
        <taxon>Ancylostomatidae</taxon>
        <taxon>Bunostominae</taxon>
        <taxon>Necator</taxon>
    </lineage>
</organism>
<dbReference type="AlphaFoldDB" id="W2T541"/>
<proteinExistence type="predicted"/>
<keyword evidence="2" id="KW-1185">Reference proteome</keyword>
<reference evidence="2" key="1">
    <citation type="journal article" date="2014" name="Nat. Genet.">
        <title>Genome of the human hookworm Necator americanus.</title>
        <authorList>
            <person name="Tang Y.T."/>
            <person name="Gao X."/>
            <person name="Rosa B.A."/>
            <person name="Abubucker S."/>
            <person name="Hallsworth-Pepin K."/>
            <person name="Martin J."/>
            <person name="Tyagi R."/>
            <person name="Heizer E."/>
            <person name="Zhang X."/>
            <person name="Bhonagiri-Palsikar V."/>
            <person name="Minx P."/>
            <person name="Warren W.C."/>
            <person name="Wang Q."/>
            <person name="Zhan B."/>
            <person name="Hotez P.J."/>
            <person name="Sternberg P.W."/>
            <person name="Dougall A."/>
            <person name="Gaze S.T."/>
            <person name="Mulvenna J."/>
            <person name="Sotillo J."/>
            <person name="Ranganathan S."/>
            <person name="Rabelo E.M."/>
            <person name="Wilson R.K."/>
            <person name="Felgner P.L."/>
            <person name="Bethony J."/>
            <person name="Hawdon J.M."/>
            <person name="Gasser R.B."/>
            <person name="Loukas A."/>
            <person name="Mitreva M."/>
        </authorList>
    </citation>
    <scope>NUCLEOTIDE SEQUENCE [LARGE SCALE GENOMIC DNA]</scope>
</reference>
<accession>W2T541</accession>
<protein>
    <submittedName>
        <fullName evidence="1">Uncharacterized protein</fullName>
    </submittedName>
</protein>
<evidence type="ECO:0000313" key="1">
    <source>
        <dbReference type="EMBL" id="ETN76719.1"/>
    </source>
</evidence>
<gene>
    <name evidence="1" type="ORF">NECAME_03389</name>
</gene>
<dbReference type="Proteomes" id="UP000053676">
    <property type="component" value="Unassembled WGS sequence"/>
</dbReference>
<dbReference type="EMBL" id="KI660212">
    <property type="protein sequence ID" value="ETN76719.1"/>
    <property type="molecule type" value="Genomic_DNA"/>
</dbReference>
<sequence length="71" mass="7942">MMADREKMIGYQSGKYLGLGCGIKPKQIKTRGPETGNKCVREQLILGYFSSLSFDHESPPQVPIHKSFALK</sequence>